<dbReference type="InterPro" id="IPR013342">
    <property type="entry name" value="Mandelate_racemase_C"/>
</dbReference>
<evidence type="ECO:0000256" key="3">
    <source>
        <dbReference type="ARBA" id="ARBA00022842"/>
    </source>
</evidence>
<protein>
    <submittedName>
        <fullName evidence="6">Unannotated protein</fullName>
    </submittedName>
</protein>
<sequence>MKIAEVKVFLTGPSKSNPEKDAKNKGAWLSETEIANPMSIHAEYRPTRSLWIGMGGRTIVQVIAEDGTYGLGESAGGRASAEIIAGHLKKFLIGKNPFEVERLWDIMFRASLPYGRKGAPIMAISAVDYALWDLISKKRQEPLYQSLGGLAKDTVQAYLTGNDIERTKGLGFMGHKLAMPCGPASGREGMNRNVALVKQTRESIGWDVELMLDCYMAWDVEYTVRMAQLIEPYRVKWIEEVLPPDDYKGYGILNKKISSTAIATGEHEYTRYGFQQLLDARGAEILQPDIQWCGGLTETKKICAMASAQAIPVIPHGGGLRHWDLHLIFAEVGIPYAEYFIFGENNKPNPDPIFTGTHAPIDGWFTPPPGIGAGVDFTENAHDYLYEVTGELPK</sequence>
<dbReference type="SUPFAM" id="SSF51604">
    <property type="entry name" value="Enolase C-terminal domain-like"/>
    <property type="match status" value="1"/>
</dbReference>
<comment type="cofactor">
    <cofactor evidence="1">
        <name>Mg(2+)</name>
        <dbReference type="ChEBI" id="CHEBI:18420"/>
    </cofactor>
</comment>
<dbReference type="GO" id="GO:0016052">
    <property type="term" value="P:carbohydrate catabolic process"/>
    <property type="evidence" value="ECO:0007669"/>
    <property type="project" value="TreeGrafter"/>
</dbReference>
<evidence type="ECO:0000256" key="1">
    <source>
        <dbReference type="ARBA" id="ARBA00001946"/>
    </source>
</evidence>
<keyword evidence="2" id="KW-0479">Metal-binding</keyword>
<dbReference type="SMART" id="SM00922">
    <property type="entry name" value="MR_MLE"/>
    <property type="match status" value="1"/>
</dbReference>
<evidence type="ECO:0000259" key="4">
    <source>
        <dbReference type="SMART" id="SM00922"/>
    </source>
</evidence>
<evidence type="ECO:0000313" key="5">
    <source>
        <dbReference type="EMBL" id="CAB4601765.1"/>
    </source>
</evidence>
<proteinExistence type="predicted"/>
<keyword evidence="3" id="KW-0460">Magnesium</keyword>
<feature type="domain" description="Mandelate racemase/muconate lactonizing enzyme C-terminal" evidence="4">
    <location>
        <begin position="155"/>
        <end position="260"/>
    </location>
</feature>
<gene>
    <name evidence="5" type="ORF">UFOPK1811_00854</name>
    <name evidence="6" type="ORF">UFOPK2922_00727</name>
</gene>
<dbReference type="Gene3D" id="3.20.20.120">
    <property type="entry name" value="Enolase-like C-terminal domain"/>
    <property type="match status" value="1"/>
</dbReference>
<dbReference type="InterPro" id="IPR013341">
    <property type="entry name" value="Mandelate_racemase_N_dom"/>
</dbReference>
<dbReference type="SFLD" id="SFLDS00001">
    <property type="entry name" value="Enolase"/>
    <property type="match status" value="1"/>
</dbReference>
<accession>A0A6J6W0V5</accession>
<name>A0A6J6W0V5_9ZZZZ</name>
<dbReference type="SUPFAM" id="SSF54826">
    <property type="entry name" value="Enolase N-terminal domain-like"/>
    <property type="match status" value="1"/>
</dbReference>
<evidence type="ECO:0000313" key="6">
    <source>
        <dbReference type="EMBL" id="CAB4776985.1"/>
    </source>
</evidence>
<dbReference type="EMBL" id="CAEZZS010000027">
    <property type="protein sequence ID" value="CAB4776985.1"/>
    <property type="molecule type" value="Genomic_DNA"/>
</dbReference>
<dbReference type="AlphaFoldDB" id="A0A6J6W0V5"/>
<organism evidence="6">
    <name type="scientific">freshwater metagenome</name>
    <dbReference type="NCBI Taxonomy" id="449393"/>
    <lineage>
        <taxon>unclassified sequences</taxon>
        <taxon>metagenomes</taxon>
        <taxon>ecological metagenomes</taxon>
    </lineage>
</organism>
<dbReference type="InterPro" id="IPR029017">
    <property type="entry name" value="Enolase-like_N"/>
</dbReference>
<dbReference type="Pfam" id="PF02746">
    <property type="entry name" value="MR_MLE_N"/>
    <property type="match status" value="1"/>
</dbReference>
<dbReference type="PANTHER" id="PTHR13794">
    <property type="entry name" value="ENOLASE SUPERFAMILY, MANDELATE RACEMASE"/>
    <property type="match status" value="1"/>
</dbReference>
<dbReference type="EMBL" id="CAEZUJ010000030">
    <property type="protein sequence ID" value="CAB4601765.1"/>
    <property type="molecule type" value="Genomic_DNA"/>
</dbReference>
<dbReference type="PANTHER" id="PTHR13794:SF58">
    <property type="entry name" value="MITOCHONDRIAL ENOLASE SUPERFAMILY MEMBER 1"/>
    <property type="match status" value="1"/>
</dbReference>
<dbReference type="InterPro" id="IPR046945">
    <property type="entry name" value="RHMD-like"/>
</dbReference>
<dbReference type="GO" id="GO:0000287">
    <property type="term" value="F:magnesium ion binding"/>
    <property type="evidence" value="ECO:0007669"/>
    <property type="project" value="TreeGrafter"/>
</dbReference>
<dbReference type="InterPro" id="IPR029065">
    <property type="entry name" value="Enolase_C-like"/>
</dbReference>
<dbReference type="SFLD" id="SFLDG00179">
    <property type="entry name" value="mandelate_racemase"/>
    <property type="match status" value="1"/>
</dbReference>
<dbReference type="Pfam" id="PF13378">
    <property type="entry name" value="MR_MLE_C"/>
    <property type="match status" value="1"/>
</dbReference>
<dbReference type="Gene3D" id="3.30.390.10">
    <property type="entry name" value="Enolase-like, N-terminal domain"/>
    <property type="match status" value="1"/>
</dbReference>
<dbReference type="InterPro" id="IPR036849">
    <property type="entry name" value="Enolase-like_C_sf"/>
</dbReference>
<dbReference type="GO" id="GO:0016836">
    <property type="term" value="F:hydro-lyase activity"/>
    <property type="evidence" value="ECO:0007669"/>
    <property type="project" value="TreeGrafter"/>
</dbReference>
<reference evidence="6" key="1">
    <citation type="submission" date="2020-05" db="EMBL/GenBank/DDBJ databases">
        <authorList>
            <person name="Chiriac C."/>
            <person name="Salcher M."/>
            <person name="Ghai R."/>
            <person name="Kavagutti S V."/>
        </authorList>
    </citation>
    <scope>NUCLEOTIDE SEQUENCE</scope>
</reference>
<evidence type="ECO:0000256" key="2">
    <source>
        <dbReference type="ARBA" id="ARBA00022723"/>
    </source>
</evidence>